<gene>
    <name evidence="4" type="ORF">ABC969_10695</name>
</gene>
<comment type="similarity">
    <text evidence="1">Belongs to the outer membrane factor (OMF) (TC 1.B.17) family.</text>
</comment>
<dbReference type="PANTHER" id="PTHR30203:SF24">
    <property type="entry name" value="BLR4935 PROTEIN"/>
    <property type="match status" value="1"/>
</dbReference>
<feature type="chain" id="PRO_5045138218" evidence="3">
    <location>
        <begin position="22"/>
        <end position="419"/>
    </location>
</feature>
<accession>A0ABU9XTH6</accession>
<dbReference type="RefSeq" id="WP_345864851.1">
    <property type="nucleotide sequence ID" value="NZ_JBDIMF010000004.1"/>
</dbReference>
<feature type="signal peptide" evidence="3">
    <location>
        <begin position="1"/>
        <end position="21"/>
    </location>
</feature>
<dbReference type="Pfam" id="PF02321">
    <property type="entry name" value="OEP"/>
    <property type="match status" value="1"/>
</dbReference>
<reference evidence="4 5" key="1">
    <citation type="submission" date="2024-05" db="EMBL/GenBank/DDBJ databases">
        <authorList>
            <person name="Liu Q."/>
            <person name="Xin Y.-H."/>
        </authorList>
    </citation>
    <scope>NUCLEOTIDE SEQUENCE [LARGE SCALE GENOMIC DNA]</scope>
    <source>
        <strain evidence="4 5">CGMCC 1.15349</strain>
    </source>
</reference>
<keyword evidence="5" id="KW-1185">Reference proteome</keyword>
<evidence type="ECO:0000313" key="4">
    <source>
        <dbReference type="EMBL" id="MEN2786887.1"/>
    </source>
</evidence>
<evidence type="ECO:0000256" key="2">
    <source>
        <dbReference type="SAM" id="Coils"/>
    </source>
</evidence>
<keyword evidence="3" id="KW-0732">Signal</keyword>
<dbReference type="InterPro" id="IPR003423">
    <property type="entry name" value="OMP_efflux"/>
</dbReference>
<comment type="caution">
    <text evidence="4">The sequence shown here is derived from an EMBL/GenBank/DDBJ whole genome shotgun (WGS) entry which is preliminary data.</text>
</comment>
<protein>
    <submittedName>
        <fullName evidence="4">TolC family protein</fullName>
    </submittedName>
</protein>
<evidence type="ECO:0000313" key="5">
    <source>
        <dbReference type="Proteomes" id="UP001404104"/>
    </source>
</evidence>
<dbReference type="InterPro" id="IPR010131">
    <property type="entry name" value="MdtP/NodT-like"/>
</dbReference>
<proteinExistence type="inferred from homology"/>
<organism evidence="4 5">
    <name type="scientific">Sphingomonas qilianensis</name>
    <dbReference type="NCBI Taxonomy" id="1736690"/>
    <lineage>
        <taxon>Bacteria</taxon>
        <taxon>Pseudomonadati</taxon>
        <taxon>Pseudomonadota</taxon>
        <taxon>Alphaproteobacteria</taxon>
        <taxon>Sphingomonadales</taxon>
        <taxon>Sphingomonadaceae</taxon>
        <taxon>Sphingomonas</taxon>
    </lineage>
</organism>
<evidence type="ECO:0000256" key="1">
    <source>
        <dbReference type="ARBA" id="ARBA00007613"/>
    </source>
</evidence>
<dbReference type="Gene3D" id="1.20.1600.10">
    <property type="entry name" value="Outer membrane efflux proteins (OEP)"/>
    <property type="match status" value="1"/>
</dbReference>
<sequence length="419" mass="44271">MIRHTIALSAILSALASPAAAQQLDVRPDLPPPAMVTAALDEHPSVLAAGARVTAAQAQAGALAKGPHEITVTGSAMRRSVDREGGYQEFDATVSRPFRLPGKAALDRRTGTAGVSAAQNRMADARHQAALELARLWFDWIGAGAVAATDARSVTNLEQALAAVRRRAQLRDAAALDVEQAQSALSRARGQYADARALMAEAQARLRATFPSILLPVAPPPPGLPAEPPISFTALGRLVIERSHEIAAAQADADRLAFAAQRIRADRIADPSLGIRAFSERGGMERGLGMVATMPLGGGYRRFVAQEAGAQSGAALHDVAVVRRSVEATAAADVALAKARLESWVAVREAASSAESVATRTRAGNQLGAIDLADLLYAQRQANEARREEVRARIEALRAILKLEIDSHVIWIDTDDHGV</sequence>
<name>A0ABU9XTH6_9SPHN</name>
<feature type="coiled-coil region" evidence="2">
    <location>
        <begin position="178"/>
        <end position="205"/>
    </location>
</feature>
<keyword evidence="2" id="KW-0175">Coiled coil</keyword>
<dbReference type="PANTHER" id="PTHR30203">
    <property type="entry name" value="OUTER MEMBRANE CATION EFFLUX PROTEIN"/>
    <property type="match status" value="1"/>
</dbReference>
<evidence type="ECO:0000256" key="3">
    <source>
        <dbReference type="SAM" id="SignalP"/>
    </source>
</evidence>
<dbReference type="Proteomes" id="UP001404104">
    <property type="component" value="Unassembled WGS sequence"/>
</dbReference>
<dbReference type="EMBL" id="JBDIMF010000004">
    <property type="protein sequence ID" value="MEN2786887.1"/>
    <property type="molecule type" value="Genomic_DNA"/>
</dbReference>
<dbReference type="SUPFAM" id="SSF56954">
    <property type="entry name" value="Outer membrane efflux proteins (OEP)"/>
    <property type="match status" value="1"/>
</dbReference>